<dbReference type="InterPro" id="IPR003439">
    <property type="entry name" value="ABC_transporter-like_ATP-bd"/>
</dbReference>
<dbReference type="PANTHER" id="PTHR43423:SF1">
    <property type="entry name" value="ABC TRANSPORTER I FAMILY MEMBER 17"/>
    <property type="match status" value="1"/>
</dbReference>
<evidence type="ECO:0000313" key="5">
    <source>
        <dbReference type="EMBL" id="MBF8377316.1"/>
    </source>
</evidence>
<dbReference type="SMART" id="SM00382">
    <property type="entry name" value="AAA"/>
    <property type="match status" value="1"/>
</dbReference>
<dbReference type="CDD" id="cd03260">
    <property type="entry name" value="ABC_PstB_phosphate_transporter"/>
    <property type="match status" value="1"/>
</dbReference>
<dbReference type="InterPro" id="IPR003593">
    <property type="entry name" value="AAA+_ATPase"/>
</dbReference>
<reference evidence="5 6" key="1">
    <citation type="submission" date="2020-11" db="EMBL/GenBank/DDBJ databases">
        <title>Genomic insight of Alicyclobacillus mali FL 18 reveals a new arsenic-resistant strain, with potential in environmental biotechnology.</title>
        <authorList>
            <person name="Fiorentino G."/>
            <person name="Gallo G."/>
            <person name="Aulitto M."/>
        </authorList>
    </citation>
    <scope>NUCLEOTIDE SEQUENCE [LARGE SCALE GENOMIC DNA]</scope>
    <source>
        <strain evidence="5 6">FL 18</strain>
    </source>
</reference>
<evidence type="ECO:0000256" key="1">
    <source>
        <dbReference type="ARBA" id="ARBA00022448"/>
    </source>
</evidence>
<dbReference type="InterPro" id="IPR017871">
    <property type="entry name" value="ABC_transporter-like_CS"/>
</dbReference>
<dbReference type="Gene3D" id="3.40.50.300">
    <property type="entry name" value="P-loop containing nucleotide triphosphate hydrolases"/>
    <property type="match status" value="1"/>
</dbReference>
<dbReference type="PROSITE" id="PS00211">
    <property type="entry name" value="ABC_TRANSPORTER_1"/>
    <property type="match status" value="1"/>
</dbReference>
<dbReference type="PROSITE" id="PS50893">
    <property type="entry name" value="ABC_TRANSPORTER_2"/>
    <property type="match status" value="1"/>
</dbReference>
<sequence>MASRAVELKEVGFETGGLWLLRGVSAEVEEGQTVAIIGPSGAGKSTLISLINLMRTPTEGEIVVLGREVRAWQVRELRQRVGMVFQSPVIFPGSVRHNVLFGLELHRRPPRDAAELLHMVDLPAHLEDHAAEDLSGGQKSRVALARTLAMEPDILLLDEVTAALDVHAKREVESTLLRLKRELGKTMLWVTHDLDQARRVADEVWFVAGGRLVERGSPDQLFSAPQSEALRSFLAEGGDVKS</sequence>
<dbReference type="PANTHER" id="PTHR43423">
    <property type="entry name" value="ABC TRANSPORTER I FAMILY MEMBER 17"/>
    <property type="match status" value="1"/>
</dbReference>
<keyword evidence="1" id="KW-0813">Transport</keyword>
<dbReference type="EMBL" id="JADPKZ010000035">
    <property type="protein sequence ID" value="MBF8377316.1"/>
    <property type="molecule type" value="Genomic_DNA"/>
</dbReference>
<dbReference type="GO" id="GO:0005524">
    <property type="term" value="F:ATP binding"/>
    <property type="evidence" value="ECO:0007669"/>
    <property type="project" value="UniProtKB-KW"/>
</dbReference>
<gene>
    <name evidence="5" type="ORF">IW967_05450</name>
</gene>
<evidence type="ECO:0000256" key="2">
    <source>
        <dbReference type="ARBA" id="ARBA00022741"/>
    </source>
</evidence>
<keyword evidence="6" id="KW-1185">Reference proteome</keyword>
<organism evidence="5 6">
    <name type="scientific">Alicyclobacillus mali</name>
    <name type="common">ex Roth et al. 2021</name>
    <dbReference type="NCBI Taxonomy" id="1123961"/>
    <lineage>
        <taxon>Bacteria</taxon>
        <taxon>Bacillati</taxon>
        <taxon>Bacillota</taxon>
        <taxon>Bacilli</taxon>
        <taxon>Bacillales</taxon>
        <taxon>Alicyclobacillaceae</taxon>
        <taxon>Alicyclobacillus</taxon>
    </lineage>
</organism>
<name>A0ABS0F1X6_9BACL</name>
<evidence type="ECO:0000313" key="6">
    <source>
        <dbReference type="Proteomes" id="UP000642910"/>
    </source>
</evidence>
<proteinExistence type="predicted"/>
<dbReference type="InterPro" id="IPR005670">
    <property type="entry name" value="PstB-like"/>
</dbReference>
<evidence type="ECO:0000256" key="3">
    <source>
        <dbReference type="ARBA" id="ARBA00022840"/>
    </source>
</evidence>
<dbReference type="RefSeq" id="WP_195867323.1">
    <property type="nucleotide sequence ID" value="NZ_JADPKZ010000035.1"/>
</dbReference>
<dbReference type="SUPFAM" id="SSF52540">
    <property type="entry name" value="P-loop containing nucleoside triphosphate hydrolases"/>
    <property type="match status" value="1"/>
</dbReference>
<keyword evidence="3 5" id="KW-0067">ATP-binding</keyword>
<protein>
    <submittedName>
        <fullName evidence="5">Amino acid ABC transporter ATP-binding protein</fullName>
    </submittedName>
</protein>
<dbReference type="InterPro" id="IPR027417">
    <property type="entry name" value="P-loop_NTPase"/>
</dbReference>
<feature type="domain" description="ABC transporter" evidence="4">
    <location>
        <begin position="6"/>
        <end position="234"/>
    </location>
</feature>
<evidence type="ECO:0000259" key="4">
    <source>
        <dbReference type="PROSITE" id="PS50893"/>
    </source>
</evidence>
<dbReference type="Pfam" id="PF00005">
    <property type="entry name" value="ABC_tran"/>
    <property type="match status" value="1"/>
</dbReference>
<keyword evidence="2" id="KW-0547">Nucleotide-binding</keyword>
<comment type="caution">
    <text evidence="5">The sequence shown here is derived from an EMBL/GenBank/DDBJ whole genome shotgun (WGS) entry which is preliminary data.</text>
</comment>
<dbReference type="Proteomes" id="UP000642910">
    <property type="component" value="Unassembled WGS sequence"/>
</dbReference>
<accession>A0ABS0F1X6</accession>